<comment type="similarity">
    <text evidence="2 8">Belongs to the class-I pyridine nucleotide-disulfide oxidoreductase family.</text>
</comment>
<dbReference type="InterPro" id="IPR012999">
    <property type="entry name" value="Pyr_OxRdtase_I_AS"/>
</dbReference>
<dbReference type="InterPro" id="IPR036188">
    <property type="entry name" value="FAD/NAD-bd_sf"/>
</dbReference>
<dbReference type="InterPro" id="IPR001100">
    <property type="entry name" value="Pyr_nuc-diS_OxRdtase"/>
</dbReference>
<evidence type="ECO:0000256" key="3">
    <source>
        <dbReference type="ARBA" id="ARBA00022630"/>
    </source>
</evidence>
<keyword evidence="7 8" id="KW-0676">Redox-active center</keyword>
<keyword evidence="12" id="KW-1185">Reference proteome</keyword>
<evidence type="ECO:0000256" key="5">
    <source>
        <dbReference type="ARBA" id="ARBA00023002"/>
    </source>
</evidence>
<evidence type="ECO:0000256" key="8">
    <source>
        <dbReference type="RuleBase" id="RU003691"/>
    </source>
</evidence>
<keyword evidence="5 8" id="KW-0560">Oxidoreductase</keyword>
<evidence type="ECO:0000256" key="6">
    <source>
        <dbReference type="ARBA" id="ARBA00023157"/>
    </source>
</evidence>
<comment type="caution">
    <text evidence="11">The sequence shown here is derived from an EMBL/GenBank/DDBJ whole genome shotgun (WGS) entry which is preliminary data.</text>
</comment>
<accession>A0ABT2R3N7</accession>
<dbReference type="EMBL" id="ARXS01000029">
    <property type="protein sequence ID" value="MCU5784344.1"/>
    <property type="molecule type" value="Genomic_DNA"/>
</dbReference>
<dbReference type="Pfam" id="PF07992">
    <property type="entry name" value="Pyr_redox_2"/>
    <property type="match status" value="1"/>
</dbReference>
<dbReference type="PRINTS" id="PR00411">
    <property type="entry name" value="PNDRDTASEI"/>
</dbReference>
<name>A0ABT2R3N7_9GAMM</name>
<keyword evidence="6" id="KW-1015">Disulfide bond</keyword>
<dbReference type="PIRSF" id="PIRSF000350">
    <property type="entry name" value="Mercury_reductase_MerA"/>
    <property type="match status" value="1"/>
</dbReference>
<dbReference type="Proteomes" id="UP001064106">
    <property type="component" value="Unassembled WGS sequence"/>
</dbReference>
<proteinExistence type="inferred from homology"/>
<keyword evidence="4 8" id="KW-0274">FAD</keyword>
<feature type="domain" description="FAD/NAD(P)-binding" evidence="10">
    <location>
        <begin position="5"/>
        <end position="317"/>
    </location>
</feature>
<dbReference type="SUPFAM" id="SSF55424">
    <property type="entry name" value="FAD/NAD-linked reductases, dimerisation (C-terminal) domain"/>
    <property type="match status" value="1"/>
</dbReference>
<evidence type="ECO:0000256" key="1">
    <source>
        <dbReference type="ARBA" id="ARBA00001974"/>
    </source>
</evidence>
<evidence type="ECO:0000256" key="2">
    <source>
        <dbReference type="ARBA" id="ARBA00007532"/>
    </source>
</evidence>
<dbReference type="Pfam" id="PF02852">
    <property type="entry name" value="Pyr_redox_dim"/>
    <property type="match status" value="1"/>
</dbReference>
<dbReference type="PRINTS" id="PR00368">
    <property type="entry name" value="FADPNR"/>
</dbReference>
<dbReference type="PANTHER" id="PTHR42737">
    <property type="entry name" value="GLUTATHIONE REDUCTASE"/>
    <property type="match status" value="1"/>
</dbReference>
<dbReference type="PROSITE" id="PS00076">
    <property type="entry name" value="PYRIDINE_REDOX_1"/>
    <property type="match status" value="1"/>
</dbReference>
<dbReference type="Gene3D" id="3.50.50.60">
    <property type="entry name" value="FAD/NAD(P)-binding domain"/>
    <property type="match status" value="2"/>
</dbReference>
<protein>
    <submittedName>
        <fullName evidence="11">Glutathione reductase</fullName>
    </submittedName>
</protein>
<dbReference type="InterPro" id="IPR004099">
    <property type="entry name" value="Pyr_nucl-diS_OxRdtase_dimer"/>
</dbReference>
<dbReference type="Gene3D" id="3.30.390.30">
    <property type="match status" value="1"/>
</dbReference>
<dbReference type="PANTHER" id="PTHR42737:SF2">
    <property type="entry name" value="GLUTATHIONE REDUCTASE"/>
    <property type="match status" value="1"/>
</dbReference>
<feature type="domain" description="Pyridine nucleotide-disulphide oxidoreductase dimerisation" evidence="9">
    <location>
        <begin position="339"/>
        <end position="447"/>
    </location>
</feature>
<dbReference type="SUPFAM" id="SSF51905">
    <property type="entry name" value="FAD/NAD(P)-binding domain"/>
    <property type="match status" value="1"/>
</dbReference>
<gene>
    <name evidence="11" type="ORF">MA04_03644</name>
</gene>
<dbReference type="InterPro" id="IPR046952">
    <property type="entry name" value="GSHR/TRXR-like"/>
</dbReference>
<evidence type="ECO:0000259" key="9">
    <source>
        <dbReference type="Pfam" id="PF02852"/>
    </source>
</evidence>
<evidence type="ECO:0000259" key="10">
    <source>
        <dbReference type="Pfam" id="PF07992"/>
    </source>
</evidence>
<reference evidence="11" key="1">
    <citation type="submission" date="2012-09" db="EMBL/GenBank/DDBJ databases">
        <title>Genome Sequence of alkane-degrading Bacterium Alcanivorax balearicus MACL04.</title>
        <authorList>
            <person name="Lai Q."/>
            <person name="Shao Z."/>
        </authorList>
    </citation>
    <scope>NUCLEOTIDE SEQUENCE</scope>
    <source>
        <strain evidence="11">MACL04</strain>
    </source>
</reference>
<keyword evidence="3 8" id="KW-0285">Flavoprotein</keyword>
<evidence type="ECO:0000256" key="7">
    <source>
        <dbReference type="ARBA" id="ARBA00023284"/>
    </source>
</evidence>
<comment type="cofactor">
    <cofactor evidence="1">
        <name>FAD</name>
        <dbReference type="ChEBI" id="CHEBI:57692"/>
    </cofactor>
</comment>
<dbReference type="InterPro" id="IPR016156">
    <property type="entry name" value="FAD/NAD-linked_Rdtase_dimer_sf"/>
</dbReference>
<evidence type="ECO:0000313" key="11">
    <source>
        <dbReference type="EMBL" id="MCU5784344.1"/>
    </source>
</evidence>
<evidence type="ECO:0000256" key="4">
    <source>
        <dbReference type="ARBA" id="ARBA00022827"/>
    </source>
</evidence>
<dbReference type="InterPro" id="IPR023753">
    <property type="entry name" value="FAD/NAD-binding_dom"/>
</dbReference>
<organism evidence="11 12">
    <name type="scientific">Alloalcanivorax balearicus MACL04</name>
    <dbReference type="NCBI Taxonomy" id="1177182"/>
    <lineage>
        <taxon>Bacteria</taxon>
        <taxon>Pseudomonadati</taxon>
        <taxon>Pseudomonadota</taxon>
        <taxon>Gammaproteobacteria</taxon>
        <taxon>Oceanospirillales</taxon>
        <taxon>Alcanivoracaceae</taxon>
        <taxon>Alloalcanivorax</taxon>
    </lineage>
</organism>
<evidence type="ECO:0000313" key="12">
    <source>
        <dbReference type="Proteomes" id="UP001064106"/>
    </source>
</evidence>
<dbReference type="NCBIfam" id="NF004776">
    <property type="entry name" value="PRK06116.1"/>
    <property type="match status" value="1"/>
</dbReference>
<sequence length="463" mass="50161">MSAEFDLVVIGAGSGGVRAARMAASHGAKVAIIEERFFGGTCVNVGCVPKKLFAYGAGFPGEFELAASYGYSVGDWSFDWATLRDNKTREIERLNGIYRKLLDGAGVQIFEGHGRVESSGTVSVNGETLLQARHILIATGGKPFVPDFPGRDHVRISDDLFYLEQLPKRVAVVGGGYIASEFASILNGLGVAVTQLYRRDLFLRGFDKDVREFVAEGMRHAGVDLRFNTDVSAIEEQGEEKVLRLTDDSELRVDEVFYATGRVPRLDGLFADGVAVQTNGRGAIEVNDRFETSVANVYALGDVIDRLQLTPVALAEGMWLAAFLFGEQKPEGPVVYSDVPTAVFCHPNIGTVGLTEEQALARYGTVRVYRSQFRPLRYTLSDIQERTLMKLIVDDSSDKVVGLHMAGEEAAEITQGFAVAIRMGATKADFDATVGIHPTSAEELVTLRQGDTVSAGERASSAV</sequence>